<comment type="caution">
    <text evidence="1">The sequence shown here is derived from an EMBL/GenBank/DDBJ whole genome shotgun (WGS) entry which is preliminary data.</text>
</comment>
<gene>
    <name evidence="1" type="ORF">P43SY_007761</name>
</gene>
<dbReference type="AlphaFoldDB" id="A0AAD5LAC8"/>
<evidence type="ECO:0000313" key="1">
    <source>
        <dbReference type="EMBL" id="KAJ0394297.1"/>
    </source>
</evidence>
<keyword evidence="2" id="KW-1185">Reference proteome</keyword>
<reference evidence="1" key="1">
    <citation type="submission" date="2021-12" db="EMBL/GenBank/DDBJ databases">
        <title>Prjna785345.</title>
        <authorList>
            <person name="Rujirawat T."/>
            <person name="Krajaejun T."/>
        </authorList>
    </citation>
    <scope>NUCLEOTIDE SEQUENCE</scope>
    <source>
        <strain evidence="1">Pi057C3</strain>
    </source>
</reference>
<sequence>MQKWHKKLALGVIDIARVNAYVTKCMVDGSDKSLRNQHRQFMIDLASELISVDYQLTQGSVAIRRAVRLHLVEGLVSKRHPRQTWTPKRMMRRHWQRREPQHNANPAHANVTDVPQSLQGHGGITDFELNPIEYRDI</sequence>
<protein>
    <recommendedName>
        <fullName evidence="3">Transposase</fullName>
    </recommendedName>
</protein>
<dbReference type="Proteomes" id="UP001209570">
    <property type="component" value="Unassembled WGS sequence"/>
</dbReference>
<evidence type="ECO:0000313" key="2">
    <source>
        <dbReference type="Proteomes" id="UP001209570"/>
    </source>
</evidence>
<organism evidence="1 2">
    <name type="scientific">Pythium insidiosum</name>
    <name type="common">Pythiosis disease agent</name>
    <dbReference type="NCBI Taxonomy" id="114742"/>
    <lineage>
        <taxon>Eukaryota</taxon>
        <taxon>Sar</taxon>
        <taxon>Stramenopiles</taxon>
        <taxon>Oomycota</taxon>
        <taxon>Peronosporomycetes</taxon>
        <taxon>Pythiales</taxon>
        <taxon>Pythiaceae</taxon>
        <taxon>Pythium</taxon>
    </lineage>
</organism>
<dbReference type="EMBL" id="JAKCXM010000420">
    <property type="protein sequence ID" value="KAJ0394297.1"/>
    <property type="molecule type" value="Genomic_DNA"/>
</dbReference>
<accession>A0AAD5LAC8</accession>
<evidence type="ECO:0008006" key="3">
    <source>
        <dbReference type="Google" id="ProtNLM"/>
    </source>
</evidence>
<name>A0AAD5LAC8_PYTIN</name>
<proteinExistence type="predicted"/>